<feature type="domain" description="HAMP" evidence="12">
    <location>
        <begin position="95"/>
        <end position="133"/>
    </location>
</feature>
<accession>A0A193SR18</accession>
<evidence type="ECO:0000256" key="7">
    <source>
        <dbReference type="ARBA" id="ARBA00023136"/>
    </source>
</evidence>
<keyword evidence="4" id="KW-0145">Chemotaxis</keyword>
<dbReference type="GO" id="GO:0004888">
    <property type="term" value="F:transmembrane signaling receptor activity"/>
    <property type="evidence" value="ECO:0007669"/>
    <property type="project" value="InterPro"/>
</dbReference>
<dbReference type="InterPro" id="IPR008599">
    <property type="entry name" value="Diacid_rec"/>
</dbReference>
<dbReference type="SMART" id="SM00304">
    <property type="entry name" value="HAMP"/>
    <property type="match status" value="2"/>
</dbReference>
<dbReference type="Pfam" id="PF00015">
    <property type="entry name" value="MCPsignal"/>
    <property type="match status" value="1"/>
</dbReference>
<keyword evidence="8 10" id="KW-0807">Transducer</keyword>
<evidence type="ECO:0000259" key="12">
    <source>
        <dbReference type="PROSITE" id="PS50885"/>
    </source>
</evidence>
<keyword evidence="5" id="KW-0812">Transmembrane</keyword>
<evidence type="ECO:0000259" key="11">
    <source>
        <dbReference type="PROSITE" id="PS50111"/>
    </source>
</evidence>
<keyword evidence="13" id="KW-0418">Kinase</keyword>
<evidence type="ECO:0000256" key="1">
    <source>
        <dbReference type="ARBA" id="ARBA00004651"/>
    </source>
</evidence>
<sequence length="410" mass="43588">MFALDRALAQDIVDRAMAILPYNVNVMDYLGIIIGSGDAERLCTRHEGAQRVLANRQVVEIDSLAASQLGGVKPGVNLPLMLDHQLVGVLGITGEQVANGDLTHTIEVDGEDEVTRLLRALATMQINLREAMRHIGSSATQLASAATELNSVTEDSYRGLNQQNAEIDQAATAINEMTSAVEEVARNAVSTSDASNQSSTSALAGQTRVIETVQSIQTLTDNVQATSTLVQNLANQSQDIGKVLDVIRSIAEQTNLLALNAAIEAARAGESGRGFAVVADEVRALAHRTQQSTLEIDSMVSAMRSGSAQALDSMNTSRDRADSTLALAKGAGESLSEITSSINQISERNLVIASAAEEQAQVSREVDRNIVNIRDLSMQSTQGANQISASSHELSRLAADLNQVVSRFKV</sequence>
<keyword evidence="7" id="KW-0472">Membrane</keyword>
<evidence type="ECO:0000256" key="5">
    <source>
        <dbReference type="ARBA" id="ARBA00022692"/>
    </source>
</evidence>
<dbReference type="GO" id="GO:0005886">
    <property type="term" value="C:plasma membrane"/>
    <property type="evidence" value="ECO:0007669"/>
    <property type="project" value="UniProtKB-SubCell"/>
</dbReference>
<evidence type="ECO:0000256" key="6">
    <source>
        <dbReference type="ARBA" id="ARBA00022989"/>
    </source>
</evidence>
<gene>
    <name evidence="13" type="ORF">PL963_02244</name>
</gene>
<feature type="domain" description="Methyl-accepting transducer" evidence="11">
    <location>
        <begin position="138"/>
        <end position="374"/>
    </location>
</feature>
<reference evidence="14" key="1">
    <citation type="submission" date="2017-11" db="EMBL/GenBank/DDBJ databases">
        <authorList>
            <person name="Blom J."/>
        </authorList>
    </citation>
    <scope>NUCLEOTIDE SEQUENCE [LARGE SCALE GENOMIC DNA]</scope>
</reference>
<dbReference type="Proteomes" id="UP000239025">
    <property type="component" value="Chromosome 1"/>
</dbReference>
<evidence type="ECO:0000256" key="8">
    <source>
        <dbReference type="ARBA" id="ARBA00023224"/>
    </source>
</evidence>
<evidence type="ECO:0000256" key="9">
    <source>
        <dbReference type="ARBA" id="ARBA00029447"/>
    </source>
</evidence>
<keyword evidence="13" id="KW-0808">Transferase</keyword>
<keyword evidence="6" id="KW-1133">Transmembrane helix</keyword>
<keyword evidence="14" id="KW-1185">Reference proteome</keyword>
<dbReference type="PROSITE" id="PS50111">
    <property type="entry name" value="CHEMOTAXIS_TRANSDUC_2"/>
    <property type="match status" value="1"/>
</dbReference>
<comment type="subcellular location">
    <subcellularLocation>
        <location evidence="1">Cell membrane</location>
        <topology evidence="1">Multi-pass membrane protein</topology>
    </subcellularLocation>
</comment>
<dbReference type="InterPro" id="IPR004090">
    <property type="entry name" value="Chemotax_Me-accpt_rcpt"/>
</dbReference>
<dbReference type="EMBL" id="LT963395">
    <property type="protein sequence ID" value="SOS19623.1"/>
    <property type="molecule type" value="Genomic_DNA"/>
</dbReference>
<proteinExistence type="inferred from homology"/>
<evidence type="ECO:0000256" key="10">
    <source>
        <dbReference type="PROSITE-ProRule" id="PRU00284"/>
    </source>
</evidence>
<dbReference type="PROSITE" id="PS50885">
    <property type="entry name" value="HAMP"/>
    <property type="match status" value="1"/>
</dbReference>
<name>A0A193SR18_9PSED</name>
<evidence type="ECO:0000313" key="13">
    <source>
        <dbReference type="EMBL" id="SOS19623.1"/>
    </source>
</evidence>
<keyword evidence="3" id="KW-0488">Methylation</keyword>
<comment type="similarity">
    <text evidence="9">Belongs to the methyl-accepting chemotaxis (MCP) protein family.</text>
</comment>
<organism evidence="13 14">
    <name type="scientific">Pseudomonas cerasi</name>
    <dbReference type="NCBI Taxonomy" id="1583341"/>
    <lineage>
        <taxon>Bacteria</taxon>
        <taxon>Pseudomonadati</taxon>
        <taxon>Pseudomonadota</taxon>
        <taxon>Gammaproteobacteria</taxon>
        <taxon>Pseudomonadales</taxon>
        <taxon>Pseudomonadaceae</taxon>
        <taxon>Pseudomonas</taxon>
    </lineage>
</organism>
<evidence type="ECO:0000313" key="14">
    <source>
        <dbReference type="Proteomes" id="UP000239025"/>
    </source>
</evidence>
<dbReference type="SMART" id="SM00283">
    <property type="entry name" value="MA"/>
    <property type="match status" value="1"/>
</dbReference>
<dbReference type="PRINTS" id="PR00260">
    <property type="entry name" value="CHEMTRNSDUCR"/>
</dbReference>
<dbReference type="InterPro" id="IPR004089">
    <property type="entry name" value="MCPsignal_dom"/>
</dbReference>
<evidence type="ECO:0000256" key="4">
    <source>
        <dbReference type="ARBA" id="ARBA00022500"/>
    </source>
</evidence>
<protein>
    <submittedName>
        <fullName evidence="13">Histidine kinase, HAMP region: chemotaxis sensory transducer</fullName>
    </submittedName>
</protein>
<dbReference type="GO" id="GO:0006935">
    <property type="term" value="P:chemotaxis"/>
    <property type="evidence" value="ECO:0007669"/>
    <property type="project" value="UniProtKB-KW"/>
</dbReference>
<dbReference type="RefSeq" id="WP_083188385.1">
    <property type="nucleotide sequence ID" value="NZ_LT222319.1"/>
</dbReference>
<dbReference type="GO" id="GO:0016301">
    <property type="term" value="F:kinase activity"/>
    <property type="evidence" value="ECO:0007669"/>
    <property type="project" value="UniProtKB-KW"/>
</dbReference>
<dbReference type="Pfam" id="PF05651">
    <property type="entry name" value="Diacid_rec"/>
    <property type="match status" value="1"/>
</dbReference>
<evidence type="ECO:0000256" key="3">
    <source>
        <dbReference type="ARBA" id="ARBA00022481"/>
    </source>
</evidence>
<dbReference type="FunFam" id="1.10.287.950:FF:000001">
    <property type="entry name" value="Methyl-accepting chemotaxis sensory transducer"/>
    <property type="match status" value="1"/>
</dbReference>
<dbReference type="AlphaFoldDB" id="A0A193SR18"/>
<dbReference type="Gene3D" id="1.10.287.950">
    <property type="entry name" value="Methyl-accepting chemotaxis protein"/>
    <property type="match status" value="1"/>
</dbReference>
<evidence type="ECO:0000256" key="2">
    <source>
        <dbReference type="ARBA" id="ARBA00022475"/>
    </source>
</evidence>
<dbReference type="CDD" id="cd11386">
    <property type="entry name" value="MCP_signal"/>
    <property type="match status" value="1"/>
</dbReference>
<dbReference type="PANTHER" id="PTHR32089:SF120">
    <property type="entry name" value="METHYL-ACCEPTING CHEMOTAXIS PROTEIN TLPQ"/>
    <property type="match status" value="1"/>
</dbReference>
<dbReference type="InterPro" id="IPR003660">
    <property type="entry name" value="HAMP_dom"/>
</dbReference>
<keyword evidence="2" id="KW-1003">Cell membrane</keyword>
<dbReference type="PANTHER" id="PTHR32089">
    <property type="entry name" value="METHYL-ACCEPTING CHEMOTAXIS PROTEIN MCPB"/>
    <property type="match status" value="1"/>
</dbReference>
<dbReference type="CDD" id="cd06225">
    <property type="entry name" value="HAMP"/>
    <property type="match status" value="1"/>
</dbReference>
<dbReference type="GO" id="GO:0007165">
    <property type="term" value="P:signal transduction"/>
    <property type="evidence" value="ECO:0007669"/>
    <property type="project" value="UniProtKB-KW"/>
</dbReference>
<dbReference type="SUPFAM" id="SSF58104">
    <property type="entry name" value="Methyl-accepting chemotaxis protein (MCP) signaling domain"/>
    <property type="match status" value="1"/>
</dbReference>